<accession>A0A256FBC8</accession>
<evidence type="ECO:0000313" key="3">
    <source>
        <dbReference type="Proteomes" id="UP000216345"/>
    </source>
</evidence>
<dbReference type="InterPro" id="IPR016117">
    <property type="entry name" value="ArgJ-like_dom_sf"/>
</dbReference>
<proteinExistence type="inferred from homology"/>
<sequence>MTDTARDFGIVCGIMPTGASNAITDVPGVRVGHHTLCDGDINTGVTAIVPHDGNMYRHKVLAACDIINGFGKSTGLLQIEELGTLETPILLTNTFGVGTCSNALIRQAIATNPDIGRTTATVNPVVLECNDGPLSDIQAMAVTEEHARSALQNADFEVAQGNVGAGTGMTCFGFKGGIGTSSRQFDLDGKTYHLGVLALTNFGRAGDLVLPDGRMPSPKAQPQPEKGSVILVLATDVPLEQRQLKRITRRCGAGLARLGAFWGHGSGDIAVGFSTAITFDHDEPSDIVSFTALNENCIDTLFRAATESTQEAVLNSMCAAKAMRGRSGSRRSLADWLRSAQDQSEMSDQN</sequence>
<dbReference type="Pfam" id="PF03576">
    <property type="entry name" value="Peptidase_S58"/>
    <property type="match status" value="1"/>
</dbReference>
<reference evidence="2 3" key="1">
    <citation type="submission" date="2017-07" db="EMBL/GenBank/DDBJ databases">
        <title>Phylogenetic study on the rhizospheric bacterium Ochrobactrum sp. A44.</title>
        <authorList>
            <person name="Krzyzanowska D.M."/>
            <person name="Ossowicki A."/>
            <person name="Rajewska M."/>
            <person name="Maciag T."/>
            <person name="Kaczynski Z."/>
            <person name="Czerwicka M."/>
            <person name="Jafra S."/>
        </authorList>
    </citation>
    <scope>NUCLEOTIDE SEQUENCE [LARGE SCALE GENOMIC DNA]</scope>
    <source>
        <strain evidence="2 3">PR17</strain>
    </source>
</reference>
<comment type="caution">
    <text evidence="2">The sequence shown here is derived from an EMBL/GenBank/DDBJ whole genome shotgun (WGS) entry which is preliminary data.</text>
</comment>
<dbReference type="EMBL" id="NNRK01000030">
    <property type="protein sequence ID" value="OYR12152.1"/>
    <property type="molecule type" value="Genomic_DNA"/>
</dbReference>
<dbReference type="AlphaFoldDB" id="A0A256FBC8"/>
<evidence type="ECO:0000256" key="1">
    <source>
        <dbReference type="ARBA" id="ARBA00007068"/>
    </source>
</evidence>
<dbReference type="CDD" id="cd02253">
    <property type="entry name" value="DmpA"/>
    <property type="match status" value="1"/>
</dbReference>
<gene>
    <name evidence="2" type="ORF">CEV32_1221</name>
</gene>
<dbReference type="InterPro" id="IPR005321">
    <property type="entry name" value="Peptidase_S58_DmpA"/>
</dbReference>
<comment type="similarity">
    <text evidence="1">Belongs to the peptidase S58 family.</text>
</comment>
<organism evidence="2 3">
    <name type="scientific">Brucella rhizosphaerae</name>
    <dbReference type="NCBI Taxonomy" id="571254"/>
    <lineage>
        <taxon>Bacteria</taxon>
        <taxon>Pseudomonadati</taxon>
        <taxon>Pseudomonadota</taxon>
        <taxon>Alphaproteobacteria</taxon>
        <taxon>Hyphomicrobiales</taxon>
        <taxon>Brucellaceae</taxon>
        <taxon>Brucella/Ochrobactrum group</taxon>
        <taxon>Brucella</taxon>
    </lineage>
</organism>
<dbReference type="RefSeq" id="WP_094577933.1">
    <property type="nucleotide sequence ID" value="NZ_JBHEEL010000018.1"/>
</dbReference>
<name>A0A256FBC8_9HYPH</name>
<dbReference type="PANTHER" id="PTHR36512">
    <property type="entry name" value="D-AMINOPEPTIDASE"/>
    <property type="match status" value="1"/>
</dbReference>
<dbReference type="Gene3D" id="3.60.70.12">
    <property type="entry name" value="L-amino peptidase D-ALA esterase/amidase"/>
    <property type="match status" value="1"/>
</dbReference>
<dbReference type="Proteomes" id="UP000216345">
    <property type="component" value="Unassembled WGS sequence"/>
</dbReference>
<keyword evidence="3" id="KW-1185">Reference proteome</keyword>
<dbReference type="SUPFAM" id="SSF56266">
    <property type="entry name" value="DmpA/ArgJ-like"/>
    <property type="match status" value="1"/>
</dbReference>
<dbReference type="OrthoDB" id="9770388at2"/>
<dbReference type="PANTHER" id="PTHR36512:SF3">
    <property type="entry name" value="BLR5678 PROTEIN"/>
    <property type="match status" value="1"/>
</dbReference>
<protein>
    <submittedName>
        <fullName evidence="2">Peptidase S58 family protein</fullName>
    </submittedName>
</protein>
<evidence type="ECO:0000313" key="2">
    <source>
        <dbReference type="EMBL" id="OYR12152.1"/>
    </source>
</evidence>
<dbReference type="GO" id="GO:0004177">
    <property type="term" value="F:aminopeptidase activity"/>
    <property type="evidence" value="ECO:0007669"/>
    <property type="project" value="TreeGrafter"/>
</dbReference>